<reference evidence="2 3" key="1">
    <citation type="submission" date="2017-08" db="EMBL/GenBank/DDBJ databases">
        <title>Infants hospitalized years apart are colonized by the same room-sourced microbial strains.</title>
        <authorList>
            <person name="Brooks B."/>
            <person name="Olm M.R."/>
            <person name="Firek B.A."/>
            <person name="Baker R."/>
            <person name="Thomas B.C."/>
            <person name="Morowitz M.J."/>
            <person name="Banfield J.F."/>
        </authorList>
    </citation>
    <scope>NUCLEOTIDE SEQUENCE [LARGE SCALE GENOMIC DNA]</scope>
    <source>
        <strain evidence="2">S2_003_000_R2_14</strain>
    </source>
</reference>
<evidence type="ECO:0000313" key="2">
    <source>
        <dbReference type="EMBL" id="PZR14541.1"/>
    </source>
</evidence>
<proteinExistence type="predicted"/>
<dbReference type="Proteomes" id="UP000249061">
    <property type="component" value="Unassembled WGS sequence"/>
</dbReference>
<dbReference type="EMBL" id="QFQP01000007">
    <property type="protein sequence ID" value="PZR14541.1"/>
    <property type="molecule type" value="Genomic_DNA"/>
</dbReference>
<comment type="caution">
    <text evidence="2">The sequence shown here is derived from an EMBL/GenBank/DDBJ whole genome shotgun (WGS) entry which is preliminary data.</text>
</comment>
<feature type="region of interest" description="Disordered" evidence="1">
    <location>
        <begin position="149"/>
        <end position="179"/>
    </location>
</feature>
<accession>A0A2W5VVB4</accession>
<gene>
    <name evidence="2" type="ORF">DI536_10855</name>
</gene>
<organism evidence="2 3">
    <name type="scientific">Archangium gephyra</name>
    <dbReference type="NCBI Taxonomy" id="48"/>
    <lineage>
        <taxon>Bacteria</taxon>
        <taxon>Pseudomonadati</taxon>
        <taxon>Myxococcota</taxon>
        <taxon>Myxococcia</taxon>
        <taxon>Myxococcales</taxon>
        <taxon>Cystobacterineae</taxon>
        <taxon>Archangiaceae</taxon>
        <taxon>Archangium</taxon>
    </lineage>
</organism>
<evidence type="ECO:0000256" key="1">
    <source>
        <dbReference type="SAM" id="MobiDB-lite"/>
    </source>
</evidence>
<evidence type="ECO:0000313" key="3">
    <source>
        <dbReference type="Proteomes" id="UP000249061"/>
    </source>
</evidence>
<dbReference type="AlphaFoldDB" id="A0A2W5VVB4"/>
<protein>
    <submittedName>
        <fullName evidence="2">Uncharacterized protein</fullName>
    </submittedName>
</protein>
<name>A0A2W5VVB4_9BACT</name>
<sequence length="243" mass="26116">MKLLGKDITASKVMSLVQEKLAARGLTTASNDDWKTDAVEPRVDPLSFNLHALEENSDATKGLPLETHRDGLTGRVVMLAKTAFRRVGQIFINEALGRQTVFNGHVRDSYAQLSAEVQRLRARVAELEGRKQPVQPDVQAIARDVAEGAPGGAISGAPVREEPKKKSTTPAKPVIPSKDVKALLKTPLTSKKPKAPASKVLEPAVAINESVGAVSKKPTAPVKLAETQVLPPRPVPRTTRRGK</sequence>